<keyword evidence="2" id="KW-0805">Transcription regulation</keyword>
<dbReference type="AlphaFoldDB" id="A2DGK6"/>
<evidence type="ECO:0000313" key="5">
    <source>
        <dbReference type="EMBL" id="EAY20393.1"/>
    </source>
</evidence>
<dbReference type="EMBL" id="DS113198">
    <property type="protein sequence ID" value="EAY20393.1"/>
    <property type="molecule type" value="Genomic_DNA"/>
</dbReference>
<comment type="subcellular location">
    <subcellularLocation>
        <location evidence="1">Nucleus</location>
    </subcellularLocation>
</comment>
<dbReference type="PANTHER" id="PTHR21277:SF5">
    <property type="entry name" value="TRANSCRIPTIONAL ADAPTER 1"/>
    <property type="match status" value="1"/>
</dbReference>
<accession>A2DGK6</accession>
<evidence type="ECO:0000256" key="4">
    <source>
        <dbReference type="ARBA" id="ARBA00023242"/>
    </source>
</evidence>
<keyword evidence="6" id="KW-1185">Reference proteome</keyword>
<dbReference type="STRING" id="5722.A2DGK6"/>
<dbReference type="GO" id="GO:0005634">
    <property type="term" value="C:nucleus"/>
    <property type="evidence" value="ECO:0007669"/>
    <property type="project" value="UniProtKB-SubCell"/>
</dbReference>
<keyword evidence="4" id="KW-0539">Nucleus</keyword>
<dbReference type="KEGG" id="tva:5465918"/>
<evidence type="ECO:0000256" key="1">
    <source>
        <dbReference type="ARBA" id="ARBA00004123"/>
    </source>
</evidence>
<dbReference type="GO" id="GO:0003713">
    <property type="term" value="F:transcription coactivator activity"/>
    <property type="evidence" value="ECO:0000318"/>
    <property type="project" value="GO_Central"/>
</dbReference>
<dbReference type="OrthoDB" id="10264870at2759"/>
<name>A2DGK6_TRIV3</name>
<evidence type="ECO:0000256" key="3">
    <source>
        <dbReference type="ARBA" id="ARBA00023163"/>
    </source>
</evidence>
<keyword evidence="3" id="KW-0804">Transcription</keyword>
<dbReference type="InParanoid" id="A2DGK6"/>
<dbReference type="VEuPathDB" id="TrichDB:TVAG_110050"/>
<reference evidence="5" key="1">
    <citation type="submission" date="2006-10" db="EMBL/GenBank/DDBJ databases">
        <authorList>
            <person name="Amadeo P."/>
            <person name="Zhao Q."/>
            <person name="Wortman J."/>
            <person name="Fraser-Liggett C."/>
            <person name="Carlton J."/>
        </authorList>
    </citation>
    <scope>NUCLEOTIDE SEQUENCE</scope>
    <source>
        <strain evidence="5">G3</strain>
    </source>
</reference>
<dbReference type="InterPro" id="IPR024738">
    <property type="entry name" value="Hfi1/Tada1"/>
</dbReference>
<dbReference type="Pfam" id="PF12767">
    <property type="entry name" value="SAGA-Tad1"/>
    <property type="match status" value="1"/>
</dbReference>
<evidence type="ECO:0000256" key="2">
    <source>
        <dbReference type="ARBA" id="ARBA00023015"/>
    </source>
</evidence>
<dbReference type="RefSeq" id="XP_001581379.1">
    <property type="nucleotide sequence ID" value="XM_001581329.1"/>
</dbReference>
<proteinExistence type="predicted"/>
<reference evidence="5" key="2">
    <citation type="journal article" date="2007" name="Science">
        <title>Draft genome sequence of the sexually transmitted pathogen Trichomonas vaginalis.</title>
        <authorList>
            <person name="Carlton J.M."/>
            <person name="Hirt R.P."/>
            <person name="Silva J.C."/>
            <person name="Delcher A.L."/>
            <person name="Schatz M."/>
            <person name="Zhao Q."/>
            <person name="Wortman J.R."/>
            <person name="Bidwell S.L."/>
            <person name="Alsmark U.C.M."/>
            <person name="Besteiro S."/>
            <person name="Sicheritz-Ponten T."/>
            <person name="Noel C.J."/>
            <person name="Dacks J.B."/>
            <person name="Foster P.G."/>
            <person name="Simillion C."/>
            <person name="Van de Peer Y."/>
            <person name="Miranda-Saavedra D."/>
            <person name="Barton G.J."/>
            <person name="Westrop G.D."/>
            <person name="Mueller S."/>
            <person name="Dessi D."/>
            <person name="Fiori P.L."/>
            <person name="Ren Q."/>
            <person name="Paulsen I."/>
            <person name="Zhang H."/>
            <person name="Bastida-Corcuera F.D."/>
            <person name="Simoes-Barbosa A."/>
            <person name="Brown M.T."/>
            <person name="Hayes R.D."/>
            <person name="Mukherjee M."/>
            <person name="Okumura C.Y."/>
            <person name="Schneider R."/>
            <person name="Smith A.J."/>
            <person name="Vanacova S."/>
            <person name="Villalvazo M."/>
            <person name="Haas B.J."/>
            <person name="Pertea M."/>
            <person name="Feldblyum T.V."/>
            <person name="Utterback T.R."/>
            <person name="Shu C.L."/>
            <person name="Osoegawa K."/>
            <person name="de Jong P.J."/>
            <person name="Hrdy I."/>
            <person name="Horvathova L."/>
            <person name="Zubacova Z."/>
            <person name="Dolezal P."/>
            <person name="Malik S.B."/>
            <person name="Logsdon J.M. Jr."/>
            <person name="Henze K."/>
            <person name="Gupta A."/>
            <person name="Wang C.C."/>
            <person name="Dunne R.L."/>
            <person name="Upcroft J.A."/>
            <person name="Upcroft P."/>
            <person name="White O."/>
            <person name="Salzberg S.L."/>
            <person name="Tang P."/>
            <person name="Chiu C.-H."/>
            <person name="Lee Y.-S."/>
            <person name="Embley T.M."/>
            <person name="Coombs G.H."/>
            <person name="Mottram J.C."/>
            <person name="Tachezy J."/>
            <person name="Fraser-Liggett C.M."/>
            <person name="Johnson P.J."/>
        </authorList>
    </citation>
    <scope>NUCLEOTIDE SEQUENCE [LARGE SCALE GENOMIC DNA]</scope>
    <source>
        <strain evidence="5">G3</strain>
    </source>
</reference>
<organism evidence="5 6">
    <name type="scientific">Trichomonas vaginalis (strain ATCC PRA-98 / G3)</name>
    <dbReference type="NCBI Taxonomy" id="412133"/>
    <lineage>
        <taxon>Eukaryota</taxon>
        <taxon>Metamonada</taxon>
        <taxon>Parabasalia</taxon>
        <taxon>Trichomonadida</taxon>
        <taxon>Trichomonadidae</taxon>
        <taxon>Trichomonas</taxon>
    </lineage>
</organism>
<evidence type="ECO:0000313" key="6">
    <source>
        <dbReference type="Proteomes" id="UP000001542"/>
    </source>
</evidence>
<sequence>MSGELEDAGIQVGECPEQLAERVKNSASIYSLRKDSQAIKAQLLQLIAKELQSDYWSTLASFIHGQCSKTRFDEIMEKCLQSNEAKIMHNELIRSIIYNAHFSMIPPPNVDIPHAKATVRASKPPISVQQVKNHTFMTYTAADLHHLPSINQLTKRVCVIISDPKFQIDSKAVNEILTELKKFVCQILYKSLELAASEGPTNGHNHITVDHVQQVLKMNSQISTVISPSVISKFDMTTK</sequence>
<gene>
    <name evidence="5" type="ORF">TVAG_110050</name>
</gene>
<dbReference type="GO" id="GO:0006357">
    <property type="term" value="P:regulation of transcription by RNA polymerase II"/>
    <property type="evidence" value="ECO:0000318"/>
    <property type="project" value="GO_Central"/>
</dbReference>
<dbReference type="PANTHER" id="PTHR21277">
    <property type="entry name" value="TRANSCRIPTIONAL ADAPTER 1"/>
    <property type="match status" value="1"/>
</dbReference>
<dbReference type="VEuPathDB" id="TrichDB:TVAGG3_0998130"/>
<dbReference type="GO" id="GO:0000124">
    <property type="term" value="C:SAGA complex"/>
    <property type="evidence" value="ECO:0000318"/>
    <property type="project" value="GO_Central"/>
</dbReference>
<dbReference type="Proteomes" id="UP000001542">
    <property type="component" value="Unassembled WGS sequence"/>
</dbReference>
<protein>
    <submittedName>
        <fullName evidence="5">Uncharacterized protein</fullName>
    </submittedName>
</protein>